<dbReference type="Proteomes" id="UP001497644">
    <property type="component" value="Chromosome 1"/>
</dbReference>
<protein>
    <submittedName>
        <fullName evidence="1">Uncharacterized protein</fullName>
    </submittedName>
</protein>
<sequence length="104" mass="11578">MRSGMNTSTDCVTFAAKSAQSNTNCARHEGEIVDSVQIALAWRIFMVPITNEQANCFIARWRRKNDAITLLDIRPALGAILQSVYHCIPEIVPRMSSVNRQSLG</sequence>
<keyword evidence="2" id="KW-1185">Reference proteome</keyword>
<evidence type="ECO:0000313" key="1">
    <source>
        <dbReference type="EMBL" id="CAL1674117.1"/>
    </source>
</evidence>
<gene>
    <name evidence="1" type="ORF">LPLAT_LOCUS871</name>
</gene>
<dbReference type="AlphaFoldDB" id="A0AAV2N3L9"/>
<proteinExistence type="predicted"/>
<accession>A0AAV2N3L9</accession>
<evidence type="ECO:0000313" key="2">
    <source>
        <dbReference type="Proteomes" id="UP001497644"/>
    </source>
</evidence>
<dbReference type="EMBL" id="OZ034824">
    <property type="protein sequence ID" value="CAL1674117.1"/>
    <property type="molecule type" value="Genomic_DNA"/>
</dbReference>
<reference evidence="1 2" key="1">
    <citation type="submission" date="2024-04" db="EMBL/GenBank/DDBJ databases">
        <authorList>
            <consortium name="Molecular Ecology Group"/>
        </authorList>
    </citation>
    <scope>NUCLEOTIDE SEQUENCE [LARGE SCALE GENOMIC DNA]</scope>
</reference>
<name>A0AAV2N3L9_9HYME</name>
<organism evidence="1 2">
    <name type="scientific">Lasius platythorax</name>
    <dbReference type="NCBI Taxonomy" id="488582"/>
    <lineage>
        <taxon>Eukaryota</taxon>
        <taxon>Metazoa</taxon>
        <taxon>Ecdysozoa</taxon>
        <taxon>Arthropoda</taxon>
        <taxon>Hexapoda</taxon>
        <taxon>Insecta</taxon>
        <taxon>Pterygota</taxon>
        <taxon>Neoptera</taxon>
        <taxon>Endopterygota</taxon>
        <taxon>Hymenoptera</taxon>
        <taxon>Apocrita</taxon>
        <taxon>Aculeata</taxon>
        <taxon>Formicoidea</taxon>
        <taxon>Formicidae</taxon>
        <taxon>Formicinae</taxon>
        <taxon>Lasius</taxon>
        <taxon>Lasius</taxon>
    </lineage>
</organism>